<keyword evidence="5 17" id="KW-0963">Cytoplasm</keyword>
<keyword evidence="12 17" id="KW-0239">DNA-directed DNA polymerase</keyword>
<dbReference type="FunFam" id="3.40.1170.60:FF:000001">
    <property type="entry name" value="DNA polymerase IV"/>
    <property type="match status" value="1"/>
</dbReference>
<dbReference type="CDD" id="cd03586">
    <property type="entry name" value="PolY_Pol_IV_kappa"/>
    <property type="match status" value="1"/>
</dbReference>
<dbReference type="GO" id="GO:0006261">
    <property type="term" value="P:DNA-templated DNA replication"/>
    <property type="evidence" value="ECO:0007669"/>
    <property type="project" value="UniProtKB-UniRule"/>
</dbReference>
<comment type="similarity">
    <text evidence="2 17">Belongs to the DNA polymerase type-Y family.</text>
</comment>
<feature type="region of interest" description="Disordered" evidence="18">
    <location>
        <begin position="234"/>
        <end position="258"/>
    </location>
</feature>
<evidence type="ECO:0000256" key="10">
    <source>
        <dbReference type="ARBA" id="ARBA00022763"/>
    </source>
</evidence>
<dbReference type="Gene3D" id="3.30.1490.100">
    <property type="entry name" value="DNA polymerase, Y-family, little finger domain"/>
    <property type="match status" value="1"/>
</dbReference>
<gene>
    <name evidence="17" type="primary">dinB</name>
    <name evidence="20" type="ORF">CVN68_21105</name>
</gene>
<evidence type="ECO:0000256" key="4">
    <source>
        <dbReference type="ARBA" id="ARBA00022457"/>
    </source>
</evidence>
<organism evidence="20 21">
    <name type="scientific">Sphingomonas psychrotolerans</name>
    <dbReference type="NCBI Taxonomy" id="1327635"/>
    <lineage>
        <taxon>Bacteria</taxon>
        <taxon>Pseudomonadati</taxon>
        <taxon>Pseudomonadota</taxon>
        <taxon>Alphaproteobacteria</taxon>
        <taxon>Sphingomonadales</taxon>
        <taxon>Sphingomonadaceae</taxon>
        <taxon>Sphingomonas</taxon>
    </lineage>
</organism>
<comment type="cofactor">
    <cofactor evidence="17">
        <name>Mg(2+)</name>
        <dbReference type="ChEBI" id="CHEBI:18420"/>
    </cofactor>
    <text evidence="17">Binds 2 magnesium ions per subunit.</text>
</comment>
<dbReference type="PROSITE" id="PS50173">
    <property type="entry name" value="UMUC"/>
    <property type="match status" value="1"/>
</dbReference>
<dbReference type="SUPFAM" id="SSF56672">
    <property type="entry name" value="DNA/RNA polymerases"/>
    <property type="match status" value="1"/>
</dbReference>
<dbReference type="HAMAP" id="MF_01113">
    <property type="entry name" value="DNApol_IV"/>
    <property type="match status" value="1"/>
</dbReference>
<keyword evidence="8 17" id="KW-0235">DNA replication</keyword>
<keyword evidence="7 17" id="KW-0548">Nucleotidyltransferase</keyword>
<dbReference type="Gene3D" id="3.40.1170.60">
    <property type="match status" value="1"/>
</dbReference>
<evidence type="ECO:0000256" key="13">
    <source>
        <dbReference type="ARBA" id="ARBA00023125"/>
    </source>
</evidence>
<sequence>MSNPPARKIIHIDMDAFYASVEQRDAPELRGRPVAVGYAAARGVVAAASYEARTFGVRSALPSVTALRRCPELVFVKPQFEVYKAVSKQIHAIFADYTELIQPLSLDEAYLDVTANRRGIETAWATAKEIRARILEETKLTASAGISYNKFLAKLASDQRKPNGQFAVTPEMGAAWVETLPVGRFHGVGPVTAAKMKRLGIETGADLRDKSLDFLRAHFGSAAEWYHAIARGEDERPVNPSRERKSSGSETTFDRDLTEPAEIEAGALRMADEVWDWCDKAQAFGRTVTVKIKFGDFKLITRSKSFASAVRTQAALRTASRELIGLVLPPEKGIRLVGVTVSNFETEAGPADALPLFGVDVDAA</sequence>
<dbReference type="AlphaFoldDB" id="A0A2K8MN63"/>
<dbReference type="Pfam" id="PF11799">
    <property type="entry name" value="IMS_C"/>
    <property type="match status" value="1"/>
</dbReference>
<evidence type="ECO:0000256" key="6">
    <source>
        <dbReference type="ARBA" id="ARBA00022679"/>
    </source>
</evidence>
<comment type="catalytic activity">
    <reaction evidence="16 17">
        <text>DNA(n) + a 2'-deoxyribonucleoside 5'-triphosphate = DNA(n+1) + diphosphate</text>
        <dbReference type="Rhea" id="RHEA:22508"/>
        <dbReference type="Rhea" id="RHEA-COMP:17339"/>
        <dbReference type="Rhea" id="RHEA-COMP:17340"/>
        <dbReference type="ChEBI" id="CHEBI:33019"/>
        <dbReference type="ChEBI" id="CHEBI:61560"/>
        <dbReference type="ChEBI" id="CHEBI:173112"/>
        <dbReference type="EC" id="2.7.7.7"/>
    </reaction>
</comment>
<feature type="active site" evidence="17">
    <location>
        <position position="108"/>
    </location>
</feature>
<evidence type="ECO:0000313" key="21">
    <source>
        <dbReference type="Proteomes" id="UP000229081"/>
    </source>
</evidence>
<feature type="domain" description="UmuC" evidence="19">
    <location>
        <begin position="9"/>
        <end position="189"/>
    </location>
</feature>
<name>A0A2K8MN63_9SPHN</name>
<keyword evidence="14 17" id="KW-0234">DNA repair</keyword>
<dbReference type="GO" id="GO:0000287">
    <property type="term" value="F:magnesium ion binding"/>
    <property type="evidence" value="ECO:0007669"/>
    <property type="project" value="UniProtKB-UniRule"/>
</dbReference>
<keyword evidence="13 17" id="KW-0238">DNA-binding</keyword>
<keyword evidence="4 17" id="KW-0515">Mutator protein</keyword>
<keyword evidence="11 17" id="KW-0460">Magnesium</keyword>
<accession>A0A2K8MN63</accession>
<comment type="function">
    <text evidence="15 17">Poorly processive, error-prone DNA polymerase involved in untargeted mutagenesis. Copies undamaged DNA at stalled replication forks, which arise in vivo from mismatched or misaligned primer ends. These misaligned primers can be extended by PolIV. Exhibits no 3'-5' exonuclease (proofreading) activity. May be involved in translesional synthesis, in conjunction with the beta clamp from PolIII.</text>
</comment>
<evidence type="ECO:0000256" key="5">
    <source>
        <dbReference type="ARBA" id="ARBA00022490"/>
    </source>
</evidence>
<keyword evidence="10 17" id="KW-0227">DNA damage</keyword>
<dbReference type="PANTHER" id="PTHR11076:SF33">
    <property type="entry name" value="DNA POLYMERASE KAPPA"/>
    <property type="match status" value="1"/>
</dbReference>
<evidence type="ECO:0000256" key="1">
    <source>
        <dbReference type="ARBA" id="ARBA00004496"/>
    </source>
</evidence>
<dbReference type="OrthoDB" id="9808813at2"/>
<evidence type="ECO:0000256" key="2">
    <source>
        <dbReference type="ARBA" id="ARBA00010945"/>
    </source>
</evidence>
<evidence type="ECO:0000256" key="15">
    <source>
        <dbReference type="ARBA" id="ARBA00025589"/>
    </source>
</evidence>
<evidence type="ECO:0000259" key="19">
    <source>
        <dbReference type="PROSITE" id="PS50173"/>
    </source>
</evidence>
<feature type="binding site" evidence="17">
    <location>
        <position position="107"/>
    </location>
    <ligand>
        <name>Mg(2+)</name>
        <dbReference type="ChEBI" id="CHEBI:18420"/>
    </ligand>
</feature>
<evidence type="ECO:0000256" key="14">
    <source>
        <dbReference type="ARBA" id="ARBA00023204"/>
    </source>
</evidence>
<dbReference type="GO" id="GO:0003887">
    <property type="term" value="F:DNA-directed DNA polymerase activity"/>
    <property type="evidence" value="ECO:0007669"/>
    <property type="project" value="UniProtKB-UniRule"/>
</dbReference>
<dbReference type="Pfam" id="PF00817">
    <property type="entry name" value="IMS"/>
    <property type="match status" value="1"/>
</dbReference>
<dbReference type="SUPFAM" id="SSF100879">
    <property type="entry name" value="Lesion bypass DNA polymerase (Y-family), little finger domain"/>
    <property type="match status" value="1"/>
</dbReference>
<keyword evidence="6 17" id="KW-0808">Transferase</keyword>
<evidence type="ECO:0000256" key="11">
    <source>
        <dbReference type="ARBA" id="ARBA00022842"/>
    </source>
</evidence>
<dbReference type="NCBIfam" id="NF002677">
    <property type="entry name" value="PRK02406.1"/>
    <property type="match status" value="1"/>
</dbReference>
<dbReference type="GO" id="GO:0006281">
    <property type="term" value="P:DNA repair"/>
    <property type="evidence" value="ECO:0007669"/>
    <property type="project" value="UniProtKB-UniRule"/>
</dbReference>
<evidence type="ECO:0000256" key="17">
    <source>
        <dbReference type="HAMAP-Rule" id="MF_01113"/>
    </source>
</evidence>
<dbReference type="RefSeq" id="WP_100283935.1">
    <property type="nucleotide sequence ID" value="NZ_CP024923.1"/>
</dbReference>
<dbReference type="GO" id="GO:0005829">
    <property type="term" value="C:cytosol"/>
    <property type="evidence" value="ECO:0007669"/>
    <property type="project" value="TreeGrafter"/>
</dbReference>
<dbReference type="InterPro" id="IPR050116">
    <property type="entry name" value="DNA_polymerase-Y"/>
</dbReference>
<reference evidence="20 21" key="1">
    <citation type="submission" date="2017-11" db="EMBL/GenBank/DDBJ databases">
        <title>Complete genome sequence of Sphingomonas sp. Strain Cra20, a psychrotolerant potential plant growth promoting rhizobacteria.</title>
        <authorList>
            <person name="Luo Y."/>
        </authorList>
    </citation>
    <scope>NUCLEOTIDE SEQUENCE [LARGE SCALE GENOMIC DNA]</scope>
    <source>
        <strain evidence="20 21">Cra20</strain>
    </source>
</reference>
<dbReference type="GO" id="GO:0009432">
    <property type="term" value="P:SOS response"/>
    <property type="evidence" value="ECO:0007669"/>
    <property type="project" value="TreeGrafter"/>
</dbReference>
<protein>
    <recommendedName>
        <fullName evidence="17">DNA polymerase IV</fullName>
        <shortName evidence="17">Pol IV</shortName>
        <ecNumber evidence="17">2.7.7.7</ecNumber>
    </recommendedName>
</protein>
<proteinExistence type="inferred from homology"/>
<dbReference type="FunFam" id="3.30.1490.100:FF:000004">
    <property type="entry name" value="DNA polymerase IV"/>
    <property type="match status" value="1"/>
</dbReference>
<comment type="subunit">
    <text evidence="3 17">Monomer.</text>
</comment>
<evidence type="ECO:0000256" key="12">
    <source>
        <dbReference type="ARBA" id="ARBA00022932"/>
    </source>
</evidence>
<evidence type="ECO:0000256" key="3">
    <source>
        <dbReference type="ARBA" id="ARBA00011245"/>
    </source>
</evidence>
<dbReference type="PANTHER" id="PTHR11076">
    <property type="entry name" value="DNA REPAIR POLYMERASE UMUC / TRANSFERASE FAMILY MEMBER"/>
    <property type="match status" value="1"/>
</dbReference>
<dbReference type="InterPro" id="IPR001126">
    <property type="entry name" value="UmuC"/>
</dbReference>
<dbReference type="InterPro" id="IPR022880">
    <property type="entry name" value="DNApol_IV"/>
</dbReference>
<feature type="site" description="Substrate discrimination" evidence="17">
    <location>
        <position position="18"/>
    </location>
</feature>
<evidence type="ECO:0000256" key="7">
    <source>
        <dbReference type="ARBA" id="ARBA00022695"/>
    </source>
</evidence>
<dbReference type="Proteomes" id="UP000229081">
    <property type="component" value="Chromosome"/>
</dbReference>
<dbReference type="EC" id="2.7.7.7" evidence="17"/>
<keyword evidence="9 17" id="KW-0479">Metal-binding</keyword>
<evidence type="ECO:0000256" key="16">
    <source>
        <dbReference type="ARBA" id="ARBA00049244"/>
    </source>
</evidence>
<dbReference type="InterPro" id="IPR043128">
    <property type="entry name" value="Rev_trsase/Diguanyl_cyclase"/>
</dbReference>
<dbReference type="GO" id="GO:0003684">
    <property type="term" value="F:damaged DNA binding"/>
    <property type="evidence" value="ECO:0007669"/>
    <property type="project" value="InterPro"/>
</dbReference>
<comment type="subcellular location">
    <subcellularLocation>
        <location evidence="1 17">Cytoplasm</location>
    </subcellularLocation>
</comment>
<evidence type="ECO:0000256" key="9">
    <source>
        <dbReference type="ARBA" id="ARBA00022723"/>
    </source>
</evidence>
<evidence type="ECO:0000313" key="20">
    <source>
        <dbReference type="EMBL" id="ATY34146.1"/>
    </source>
</evidence>
<evidence type="ECO:0000256" key="18">
    <source>
        <dbReference type="SAM" id="MobiDB-lite"/>
    </source>
</evidence>
<dbReference type="InterPro" id="IPR036775">
    <property type="entry name" value="DNA_pol_Y-fam_lit_finger_sf"/>
</dbReference>
<dbReference type="KEGG" id="sphc:CVN68_21105"/>
<dbReference type="Gene3D" id="1.10.150.20">
    <property type="entry name" value="5' to 3' exonuclease, C-terminal subdomain"/>
    <property type="match status" value="1"/>
</dbReference>
<evidence type="ECO:0000256" key="8">
    <source>
        <dbReference type="ARBA" id="ARBA00022705"/>
    </source>
</evidence>
<dbReference type="EMBL" id="CP024923">
    <property type="protein sequence ID" value="ATY34146.1"/>
    <property type="molecule type" value="Genomic_DNA"/>
</dbReference>
<keyword evidence="21" id="KW-1185">Reference proteome</keyword>
<feature type="binding site" evidence="17">
    <location>
        <position position="13"/>
    </location>
    <ligand>
        <name>Mg(2+)</name>
        <dbReference type="ChEBI" id="CHEBI:18420"/>
    </ligand>
</feature>
<dbReference type="Gene3D" id="3.30.70.270">
    <property type="match status" value="1"/>
</dbReference>
<dbReference type="InterPro" id="IPR017961">
    <property type="entry name" value="DNA_pol_Y-fam_little_finger"/>
</dbReference>
<dbReference type="GO" id="GO:0042276">
    <property type="term" value="P:error-prone translesion synthesis"/>
    <property type="evidence" value="ECO:0007669"/>
    <property type="project" value="TreeGrafter"/>
</dbReference>
<dbReference type="InterPro" id="IPR043502">
    <property type="entry name" value="DNA/RNA_pol_sf"/>
</dbReference>